<keyword evidence="10" id="KW-0119">Carbohydrate metabolism</keyword>
<dbReference type="EMBL" id="JBHRXZ010000022">
    <property type="protein sequence ID" value="MFC3608568.1"/>
    <property type="molecule type" value="Genomic_DNA"/>
</dbReference>
<comment type="cofactor">
    <cofactor evidence="2 10">
        <name>NAD(+)</name>
        <dbReference type="ChEBI" id="CHEBI:57540"/>
    </cofactor>
</comment>
<dbReference type="NCBIfam" id="TIGR01179">
    <property type="entry name" value="galE"/>
    <property type="match status" value="1"/>
</dbReference>
<proteinExistence type="inferred from homology"/>
<evidence type="ECO:0000256" key="2">
    <source>
        <dbReference type="ARBA" id="ARBA00001911"/>
    </source>
</evidence>
<evidence type="ECO:0000256" key="9">
    <source>
        <dbReference type="ARBA" id="ARBA00023235"/>
    </source>
</evidence>
<evidence type="ECO:0000313" key="13">
    <source>
        <dbReference type="Proteomes" id="UP001595630"/>
    </source>
</evidence>
<keyword evidence="7 10" id="KW-0520">NAD</keyword>
<dbReference type="SUPFAM" id="SSF51735">
    <property type="entry name" value="NAD(P)-binding Rossmann-fold domains"/>
    <property type="match status" value="1"/>
</dbReference>
<evidence type="ECO:0000256" key="3">
    <source>
        <dbReference type="ARBA" id="ARBA00004947"/>
    </source>
</evidence>
<evidence type="ECO:0000256" key="6">
    <source>
        <dbReference type="ARBA" id="ARBA00018569"/>
    </source>
</evidence>
<sequence>MGKTILVTGGAGYIGSHTTLALLEAGFEVVVLDNLCNSSVESLRRVEAICGRSATFIQGDVRDAALLDRVFADHAFAAVLHFAGLKAVGESVRDPLAYYQNNLAGTVTLCEAMARASVFELVFSSSATVYGEPTCMPISEDFPTGTPTNPYGRSKLMVEQVLRDLAASDARWRIALLRYFNPVGAHESGLLGEDPNGVPNNLLPYIAQVAVGKLGELSVFGGDYPTPDGTGVRDYIHVVDLAAGHLKALAAIGQRQGVSVWNLGTGKGYSVLEMIQAFEAASGRRIPYRIVPRRAGDIAECWANPARAFRELGWQAERGLEAMMRDTWRWQSANPQGFGPATPEAAIRRIADVAPA</sequence>
<dbReference type="PANTHER" id="PTHR43725:SF47">
    <property type="entry name" value="UDP-GLUCOSE 4-EPIMERASE"/>
    <property type="match status" value="1"/>
</dbReference>
<dbReference type="Pfam" id="PF01370">
    <property type="entry name" value="Epimerase"/>
    <property type="match status" value="1"/>
</dbReference>
<gene>
    <name evidence="12" type="primary">galE</name>
    <name evidence="12" type="ORF">ACFOMF_12340</name>
</gene>
<feature type="domain" description="NAD-dependent epimerase/dehydratase" evidence="11">
    <location>
        <begin position="5"/>
        <end position="264"/>
    </location>
</feature>
<evidence type="ECO:0000256" key="4">
    <source>
        <dbReference type="ARBA" id="ARBA00007637"/>
    </source>
</evidence>
<keyword evidence="13" id="KW-1185">Reference proteome</keyword>
<dbReference type="EC" id="5.1.3.2" evidence="5 10"/>
<dbReference type="Gene3D" id="3.40.50.720">
    <property type="entry name" value="NAD(P)-binding Rossmann-like Domain"/>
    <property type="match status" value="1"/>
</dbReference>
<dbReference type="InterPro" id="IPR001509">
    <property type="entry name" value="Epimerase_deHydtase"/>
</dbReference>
<comment type="similarity">
    <text evidence="4 10">Belongs to the NAD(P)-dependent epimerase/dehydratase family.</text>
</comment>
<dbReference type="RefSeq" id="WP_386365215.1">
    <property type="nucleotide sequence ID" value="NZ_JBHRXZ010000022.1"/>
</dbReference>
<comment type="subunit">
    <text evidence="10">Homodimer.</text>
</comment>
<reference evidence="13" key="1">
    <citation type="journal article" date="2019" name="Int. J. Syst. Evol. Microbiol.">
        <title>The Global Catalogue of Microorganisms (GCM) 10K type strain sequencing project: providing services to taxonomists for standard genome sequencing and annotation.</title>
        <authorList>
            <consortium name="The Broad Institute Genomics Platform"/>
            <consortium name="The Broad Institute Genome Sequencing Center for Infectious Disease"/>
            <person name="Wu L."/>
            <person name="Ma J."/>
        </authorList>
    </citation>
    <scope>NUCLEOTIDE SEQUENCE [LARGE SCALE GENOMIC DNA]</scope>
    <source>
        <strain evidence="13">KCTC 42447</strain>
    </source>
</reference>
<keyword evidence="8" id="KW-0299">Galactose metabolism</keyword>
<name>A0ABV7T7U6_9GAMM</name>
<organism evidence="12 13">
    <name type="scientific">Stutzerimonas tarimensis</name>
    <dbReference type="NCBI Taxonomy" id="1507735"/>
    <lineage>
        <taxon>Bacteria</taxon>
        <taxon>Pseudomonadati</taxon>
        <taxon>Pseudomonadota</taxon>
        <taxon>Gammaproteobacteria</taxon>
        <taxon>Pseudomonadales</taxon>
        <taxon>Pseudomonadaceae</taxon>
        <taxon>Stutzerimonas</taxon>
    </lineage>
</organism>
<comment type="catalytic activity">
    <reaction evidence="1 10">
        <text>UDP-alpha-D-glucose = UDP-alpha-D-galactose</text>
        <dbReference type="Rhea" id="RHEA:22168"/>
        <dbReference type="ChEBI" id="CHEBI:58885"/>
        <dbReference type="ChEBI" id="CHEBI:66914"/>
        <dbReference type="EC" id="5.1.3.2"/>
    </reaction>
</comment>
<dbReference type="InterPro" id="IPR036291">
    <property type="entry name" value="NAD(P)-bd_dom_sf"/>
</dbReference>
<dbReference type="Proteomes" id="UP001595630">
    <property type="component" value="Unassembled WGS sequence"/>
</dbReference>
<dbReference type="InterPro" id="IPR005886">
    <property type="entry name" value="UDP_G4E"/>
</dbReference>
<evidence type="ECO:0000256" key="1">
    <source>
        <dbReference type="ARBA" id="ARBA00000083"/>
    </source>
</evidence>
<dbReference type="PANTHER" id="PTHR43725">
    <property type="entry name" value="UDP-GLUCOSE 4-EPIMERASE"/>
    <property type="match status" value="1"/>
</dbReference>
<evidence type="ECO:0000313" key="12">
    <source>
        <dbReference type="EMBL" id="MFC3608568.1"/>
    </source>
</evidence>
<dbReference type="Gene3D" id="3.90.25.10">
    <property type="entry name" value="UDP-galactose 4-epimerase, domain 1"/>
    <property type="match status" value="1"/>
</dbReference>
<evidence type="ECO:0000256" key="8">
    <source>
        <dbReference type="ARBA" id="ARBA00023144"/>
    </source>
</evidence>
<comment type="caution">
    <text evidence="12">The sequence shown here is derived from an EMBL/GenBank/DDBJ whole genome shotgun (WGS) entry which is preliminary data.</text>
</comment>
<evidence type="ECO:0000256" key="5">
    <source>
        <dbReference type="ARBA" id="ARBA00013189"/>
    </source>
</evidence>
<evidence type="ECO:0000256" key="7">
    <source>
        <dbReference type="ARBA" id="ARBA00023027"/>
    </source>
</evidence>
<comment type="pathway">
    <text evidence="3 10">Carbohydrate metabolism; galactose metabolism.</text>
</comment>
<accession>A0ABV7T7U6</accession>
<evidence type="ECO:0000256" key="10">
    <source>
        <dbReference type="RuleBase" id="RU366046"/>
    </source>
</evidence>
<dbReference type="GO" id="GO:0003978">
    <property type="term" value="F:UDP-glucose 4-epimerase activity"/>
    <property type="evidence" value="ECO:0007669"/>
    <property type="project" value="UniProtKB-EC"/>
</dbReference>
<protein>
    <recommendedName>
        <fullName evidence="6 10">UDP-glucose 4-epimerase</fullName>
        <ecNumber evidence="5 10">5.1.3.2</ecNumber>
    </recommendedName>
</protein>
<dbReference type="NCBIfam" id="NF007956">
    <property type="entry name" value="PRK10675.1"/>
    <property type="match status" value="1"/>
</dbReference>
<evidence type="ECO:0000259" key="11">
    <source>
        <dbReference type="Pfam" id="PF01370"/>
    </source>
</evidence>
<dbReference type="CDD" id="cd05247">
    <property type="entry name" value="UDP_G4E_1_SDR_e"/>
    <property type="match status" value="1"/>
</dbReference>
<keyword evidence="9 10" id="KW-0413">Isomerase</keyword>